<dbReference type="Proteomes" id="UP000474296">
    <property type="component" value="Unassembled WGS sequence"/>
</dbReference>
<protein>
    <recommendedName>
        <fullName evidence="3">Calx-beta domain-containing protein</fullName>
    </recommendedName>
</protein>
<comment type="caution">
    <text evidence="1">The sequence shown here is derived from an EMBL/GenBank/DDBJ whole genome shotgun (WGS) entry which is preliminary data.</text>
</comment>
<evidence type="ECO:0000313" key="2">
    <source>
        <dbReference type="Proteomes" id="UP000474296"/>
    </source>
</evidence>
<accession>A0A6M0CYA1</accession>
<sequence length="265" mass="27868">MKKLVYTLLIGLIICSCDKDSQVTADSQGDQFLLGFDATSFDLPVTVDGVSEISVPVGISNVSDTDRSFTISVDESSTASSAEYTIPSTFVVPAGENIGTFVVTGNFDAVPDAVTNTIVVNIDEVTGGVLNSRPSATISIFRFCPSDLAGTYVAVSSGTSTDGAPVNNPITNFEYTVEVTQNEDGTYSISDGVAGVYQDWYCAPYGYCFETAGNFKDVCGQLSGSWVEAFGSTVVLTGQDNADGTLTISWENGFGDTATATYTKQ</sequence>
<keyword evidence="2" id="KW-1185">Reference proteome</keyword>
<dbReference type="RefSeq" id="WP_164033369.1">
    <property type="nucleotide sequence ID" value="NZ_JAABOQ010000007.1"/>
</dbReference>
<dbReference type="EMBL" id="JAABOQ010000007">
    <property type="protein sequence ID" value="NER18680.1"/>
    <property type="molecule type" value="Genomic_DNA"/>
</dbReference>
<name>A0A6M0CYA1_9FLAO</name>
<dbReference type="AlphaFoldDB" id="A0A6M0CYA1"/>
<gene>
    <name evidence="1" type="ORF">GWK10_15790</name>
</gene>
<reference evidence="1 2" key="1">
    <citation type="submission" date="2020-01" db="EMBL/GenBank/DDBJ databases">
        <title>Spongiivirga citrea KCTC 32990T.</title>
        <authorList>
            <person name="Wang G."/>
        </authorList>
    </citation>
    <scope>NUCLEOTIDE SEQUENCE [LARGE SCALE GENOMIC DNA]</scope>
    <source>
        <strain evidence="1 2">KCTC 32990</strain>
    </source>
</reference>
<evidence type="ECO:0000313" key="1">
    <source>
        <dbReference type="EMBL" id="NER18680.1"/>
    </source>
</evidence>
<proteinExistence type="predicted"/>
<evidence type="ECO:0008006" key="3">
    <source>
        <dbReference type="Google" id="ProtNLM"/>
    </source>
</evidence>
<dbReference type="PROSITE" id="PS51257">
    <property type="entry name" value="PROKAR_LIPOPROTEIN"/>
    <property type="match status" value="1"/>
</dbReference>
<organism evidence="1 2">
    <name type="scientific">Spongiivirga citrea</name>
    <dbReference type="NCBI Taxonomy" id="1481457"/>
    <lineage>
        <taxon>Bacteria</taxon>
        <taxon>Pseudomonadati</taxon>
        <taxon>Bacteroidota</taxon>
        <taxon>Flavobacteriia</taxon>
        <taxon>Flavobacteriales</taxon>
        <taxon>Flavobacteriaceae</taxon>
        <taxon>Spongiivirga</taxon>
    </lineage>
</organism>